<evidence type="ECO:0008006" key="3">
    <source>
        <dbReference type="Google" id="ProtNLM"/>
    </source>
</evidence>
<dbReference type="AlphaFoldDB" id="A0A8J3GE92"/>
<keyword evidence="2" id="KW-1185">Reference proteome</keyword>
<protein>
    <recommendedName>
        <fullName evidence="3">HEAT repeat domain-containing protein</fullName>
    </recommendedName>
</protein>
<organism evidence="1 2">
    <name type="scientific">Cerasicoccus arenae</name>
    <dbReference type="NCBI Taxonomy" id="424488"/>
    <lineage>
        <taxon>Bacteria</taxon>
        <taxon>Pseudomonadati</taxon>
        <taxon>Verrucomicrobiota</taxon>
        <taxon>Opitutia</taxon>
        <taxon>Puniceicoccales</taxon>
        <taxon>Cerasicoccaceae</taxon>
        <taxon>Cerasicoccus</taxon>
    </lineage>
</organism>
<dbReference type="InterPro" id="IPR016024">
    <property type="entry name" value="ARM-type_fold"/>
</dbReference>
<reference evidence="1" key="2">
    <citation type="submission" date="2020-09" db="EMBL/GenBank/DDBJ databases">
        <authorList>
            <person name="Sun Q."/>
            <person name="Kim S."/>
        </authorList>
    </citation>
    <scope>NUCLEOTIDE SEQUENCE</scope>
    <source>
        <strain evidence="1">KCTC 12870</strain>
    </source>
</reference>
<gene>
    <name evidence="1" type="ORF">GCM10007047_26030</name>
</gene>
<dbReference type="EMBL" id="BMXG01000018">
    <property type="protein sequence ID" value="GHC07670.1"/>
    <property type="molecule type" value="Genomic_DNA"/>
</dbReference>
<name>A0A8J3GE92_9BACT</name>
<dbReference type="SUPFAM" id="SSF48371">
    <property type="entry name" value="ARM repeat"/>
    <property type="match status" value="2"/>
</dbReference>
<reference evidence="1" key="1">
    <citation type="journal article" date="2014" name="Int. J. Syst. Evol. Microbiol.">
        <title>Complete genome sequence of Corynebacterium casei LMG S-19264T (=DSM 44701T), isolated from a smear-ripened cheese.</title>
        <authorList>
            <consortium name="US DOE Joint Genome Institute (JGI-PGF)"/>
            <person name="Walter F."/>
            <person name="Albersmeier A."/>
            <person name="Kalinowski J."/>
            <person name="Ruckert C."/>
        </authorList>
    </citation>
    <scope>NUCLEOTIDE SEQUENCE</scope>
    <source>
        <strain evidence="1">KCTC 12870</strain>
    </source>
</reference>
<evidence type="ECO:0000313" key="2">
    <source>
        <dbReference type="Proteomes" id="UP000642829"/>
    </source>
</evidence>
<evidence type="ECO:0000313" key="1">
    <source>
        <dbReference type="EMBL" id="GHC07670.1"/>
    </source>
</evidence>
<dbReference type="Gene3D" id="1.25.10.10">
    <property type="entry name" value="Leucine-rich Repeat Variant"/>
    <property type="match status" value="2"/>
</dbReference>
<comment type="caution">
    <text evidence="1">The sequence shown here is derived from an EMBL/GenBank/DDBJ whole genome shotgun (WGS) entry which is preliminary data.</text>
</comment>
<dbReference type="Pfam" id="PF13646">
    <property type="entry name" value="HEAT_2"/>
    <property type="match status" value="1"/>
</dbReference>
<dbReference type="InterPro" id="IPR011989">
    <property type="entry name" value="ARM-like"/>
</dbReference>
<sequence>MAQPRLTQQERETIQRALADMQSDKAEMRVGAVMLLSKYHANEAKKAVVEALNDPNARVRRAAVVSIAEWRHGLPVEAVEPVLLHIADEDVEVRRSVSSIIPQMMSIMQMASMIRPDFGNRPLSPEVRRALMGAYHDEDAVVRRNILTNSSNLNLSTPPEVFVEMLDDSDRGVRLEAIPLAIGYGNPVQWTKPAQKIIEGDDTVAQLRLTAELGRRGLPEGIELLRQISQLDNLEIAAEAHLSLFRWTGEPPELDWLIKALVADRLTQDQAQRLLQMLRNYEGLAAPLAPALTELRSSVLRLEAVRLFVSLDLAEQYPEIMARILMDSNQEIRAMGMTQYYVHPELVNDEIIDGLIDNPHADVRAALVQLAIRQPRAEAEGLLYDLMLDEAVDVRIAALETISTMRLEGWPEVVSASLEDQDIAMQRTAVVIMLRERQFPRRDEILREFVEKNPKNPLTPRIRTEIGQGEIIEIDMNKL</sequence>
<proteinExistence type="predicted"/>
<dbReference type="Proteomes" id="UP000642829">
    <property type="component" value="Unassembled WGS sequence"/>
</dbReference>
<accession>A0A8J3GE92</accession>